<dbReference type="PROSITE" id="PS51733">
    <property type="entry name" value="BPL_LPL_CATALYTIC"/>
    <property type="match status" value="1"/>
</dbReference>
<dbReference type="GO" id="GO:0009249">
    <property type="term" value="P:protein lipoylation"/>
    <property type="evidence" value="ECO:0007669"/>
    <property type="project" value="UniProtKB-ARBA"/>
</dbReference>
<dbReference type="GO" id="GO:0016740">
    <property type="term" value="F:transferase activity"/>
    <property type="evidence" value="ECO:0007669"/>
    <property type="project" value="UniProtKB-ARBA"/>
</dbReference>
<dbReference type="Proteomes" id="UP001221519">
    <property type="component" value="Chromosome"/>
</dbReference>
<dbReference type="PANTHER" id="PTHR43679">
    <property type="entry name" value="OCTANOYLTRANSFERASE LIPM-RELATED"/>
    <property type="match status" value="1"/>
</dbReference>
<dbReference type="Pfam" id="PF21948">
    <property type="entry name" value="LplA-B_cat"/>
    <property type="match status" value="1"/>
</dbReference>
<dbReference type="InterPro" id="IPR050664">
    <property type="entry name" value="Octanoyltrans_LipM/LipL"/>
</dbReference>
<dbReference type="InterPro" id="IPR045864">
    <property type="entry name" value="aa-tRNA-synth_II/BPL/LPL"/>
</dbReference>
<evidence type="ECO:0000313" key="4">
    <source>
        <dbReference type="Proteomes" id="UP001220962"/>
    </source>
</evidence>
<sequence>MAREDTLLHKFEEIQIWESPLMKKDEDVLEAFAWEEVMCRQVGLGHRPVAHLWRHENALVIGLRDRRLKKAEEAMQQFRNKGISTCVRPSGGAAVRLTRGVVNLSLMLPNPGHAINIHDDFKSMVEYIRKAILPWGGHAVAGEIEGAYCPGDYDVAINGRKFCGIAQRRLAKAYLVTGFIIVEGSGDELTEDIIQFYDQAAGDADEGYPQVRYGSMGSLNELSGVPSAEAYMQSLIETIGASAEKVYTGARPSVPQSEVERTVAVLKERYD</sequence>
<proteinExistence type="predicted"/>
<evidence type="ECO:0000259" key="1">
    <source>
        <dbReference type="PROSITE" id="PS51733"/>
    </source>
</evidence>
<name>A0AAX3N0B2_9BACL</name>
<dbReference type="Gene3D" id="3.30.930.10">
    <property type="entry name" value="Bira Bifunctional Protein, Domain 2"/>
    <property type="match status" value="1"/>
</dbReference>
<dbReference type="SUPFAM" id="SSF55681">
    <property type="entry name" value="Class II aaRS and biotin synthetases"/>
    <property type="match status" value="1"/>
</dbReference>
<dbReference type="InterPro" id="IPR004143">
    <property type="entry name" value="BPL_LPL_catalytic"/>
</dbReference>
<keyword evidence="2" id="KW-0436">Ligase</keyword>
<accession>A0AAX3N0B2</accession>
<dbReference type="PANTHER" id="PTHR43679:SF2">
    <property type="entry name" value="OCTANOYL-[GCVH]:PROTEIN N-OCTANOYLTRANSFERASE"/>
    <property type="match status" value="1"/>
</dbReference>
<organism evidence="2 4">
    <name type="scientific">Paenibacillus urinalis</name>
    <dbReference type="NCBI Taxonomy" id="521520"/>
    <lineage>
        <taxon>Bacteria</taxon>
        <taxon>Bacillati</taxon>
        <taxon>Bacillota</taxon>
        <taxon>Bacilli</taxon>
        <taxon>Bacillales</taxon>
        <taxon>Paenibacillaceae</taxon>
        <taxon>Paenibacillus</taxon>
    </lineage>
</organism>
<dbReference type="Proteomes" id="UP001220962">
    <property type="component" value="Chromosome"/>
</dbReference>
<reference evidence="2 5" key="1">
    <citation type="submission" date="2023-02" db="EMBL/GenBank/DDBJ databases">
        <title>Pathogen: clinical or host-associated sample.</title>
        <authorList>
            <person name="Hergert J."/>
            <person name="Casey R."/>
            <person name="Wagner J."/>
            <person name="Young E.L."/>
            <person name="Oakeson K.F."/>
        </authorList>
    </citation>
    <scope>NUCLEOTIDE SEQUENCE</scope>
    <source>
        <strain evidence="3 5">2022CK-00829</strain>
        <strain evidence="2">2022CK-00830</strain>
    </source>
</reference>
<evidence type="ECO:0000313" key="5">
    <source>
        <dbReference type="Proteomes" id="UP001221519"/>
    </source>
</evidence>
<dbReference type="GO" id="GO:0016874">
    <property type="term" value="F:ligase activity"/>
    <property type="evidence" value="ECO:0007669"/>
    <property type="project" value="UniProtKB-KW"/>
</dbReference>
<feature type="domain" description="BPL/LPL catalytic" evidence="1">
    <location>
        <begin position="44"/>
        <end position="227"/>
    </location>
</feature>
<gene>
    <name evidence="2" type="ORF">PUW23_02800</name>
    <name evidence="3" type="ORF">PUW25_02960</name>
</gene>
<evidence type="ECO:0000313" key="2">
    <source>
        <dbReference type="EMBL" id="WDH83195.1"/>
    </source>
</evidence>
<dbReference type="RefSeq" id="WP_047911588.1">
    <property type="nucleotide sequence ID" value="NZ_CP118101.1"/>
</dbReference>
<protein>
    <submittedName>
        <fullName evidence="2">Lipoate--protein ligase family protein</fullName>
    </submittedName>
</protein>
<dbReference type="EMBL" id="CP118108">
    <property type="protein sequence ID" value="WDI02968.1"/>
    <property type="molecule type" value="Genomic_DNA"/>
</dbReference>
<dbReference type="AlphaFoldDB" id="A0AAX3N0B2"/>
<keyword evidence="5" id="KW-1185">Reference proteome</keyword>
<dbReference type="EMBL" id="CP118101">
    <property type="protein sequence ID" value="WDH83195.1"/>
    <property type="molecule type" value="Genomic_DNA"/>
</dbReference>
<dbReference type="GO" id="GO:0140096">
    <property type="term" value="F:catalytic activity, acting on a protein"/>
    <property type="evidence" value="ECO:0007669"/>
    <property type="project" value="UniProtKB-ARBA"/>
</dbReference>
<evidence type="ECO:0000313" key="3">
    <source>
        <dbReference type="EMBL" id="WDI02968.1"/>
    </source>
</evidence>